<protein>
    <submittedName>
        <fullName evidence="1">Uncharacterized protein</fullName>
    </submittedName>
</protein>
<sequence length="110" mass="12875">MIHMDKNDTVLYLRKESDLECRIRELINRVTKSKYISPLDVTYDNGIYTLRLGLNCKDAAPISFGYQGTEDEFLKFLEKEFRKRKLQHVEHTTGALVNGDSNLYYPIIEL</sequence>
<organism evidence="1">
    <name type="scientific">CrAss-like virus sp. ctYsL76</name>
    <dbReference type="NCBI Taxonomy" id="2826826"/>
    <lineage>
        <taxon>Viruses</taxon>
        <taxon>Duplodnaviria</taxon>
        <taxon>Heunggongvirae</taxon>
        <taxon>Uroviricota</taxon>
        <taxon>Caudoviricetes</taxon>
        <taxon>Crassvirales</taxon>
    </lineage>
</organism>
<evidence type="ECO:0000313" key="1">
    <source>
        <dbReference type="EMBL" id="DAE20073.1"/>
    </source>
</evidence>
<proteinExistence type="predicted"/>
<name>A0A8S5QMN6_9CAUD</name>
<reference evidence="1" key="1">
    <citation type="journal article" date="2021" name="Proc. Natl. Acad. Sci. U.S.A.">
        <title>A Catalog of Tens of Thousands of Viruses from Human Metagenomes Reveals Hidden Associations with Chronic Diseases.</title>
        <authorList>
            <person name="Tisza M.J."/>
            <person name="Buck C.B."/>
        </authorList>
    </citation>
    <scope>NUCLEOTIDE SEQUENCE</scope>
    <source>
        <strain evidence="1">CtYsL76</strain>
    </source>
</reference>
<accession>A0A8S5QMN6</accession>
<dbReference type="EMBL" id="BK015689">
    <property type="protein sequence ID" value="DAE20073.1"/>
    <property type="molecule type" value="Genomic_DNA"/>
</dbReference>